<organism evidence="3 4">
    <name type="scientific">Cryptosporidium parvum</name>
    <dbReference type="NCBI Taxonomy" id="5807"/>
    <lineage>
        <taxon>Eukaryota</taxon>
        <taxon>Sar</taxon>
        <taxon>Alveolata</taxon>
        <taxon>Apicomplexa</taxon>
        <taxon>Conoidasida</taxon>
        <taxon>Coccidia</taxon>
        <taxon>Eucoccidiorida</taxon>
        <taxon>Eimeriorina</taxon>
        <taxon>Cryptosporidiidae</taxon>
        <taxon>Cryptosporidium</taxon>
    </lineage>
</organism>
<dbReference type="Proteomes" id="UP000593906">
    <property type="component" value="Chromosome 2"/>
</dbReference>
<proteinExistence type="predicted"/>
<feature type="compositionally biased region" description="Low complexity" evidence="2">
    <location>
        <begin position="975"/>
        <end position="996"/>
    </location>
</feature>
<feature type="coiled-coil region" evidence="1">
    <location>
        <begin position="825"/>
        <end position="879"/>
    </location>
</feature>
<dbReference type="EMBL" id="CP044421">
    <property type="protein sequence ID" value="QOY42839.1"/>
    <property type="molecule type" value="Genomic_DNA"/>
</dbReference>
<feature type="region of interest" description="Disordered" evidence="2">
    <location>
        <begin position="1158"/>
        <end position="1187"/>
    </location>
</feature>
<sequence length="1241" mass="145602">MRIVSLTIPKPTLRNEEEIKTISLTIKSKSNGMQIIDTWPYAFPRYKYDIDDQLEISIYYKLKNSSNKTNSDEIHLHSVIYFPCILLDEIDKKGKKQWILGLDKFQDNNTNKLLINDISIENSLKQIKIMEEKAKRSFKISKIYLIFYSCNKTVLNIEEQLTSNYNIQSNYNNNICDLLLNENHYEDYKKFDENSISKYIKEEDINLDKSKSSFGIRPEDSISKISAKTTNSNTISRTNLIKQNLTENNDNLSDAIEMINKYRRNKSKGLSYHININQNYKTNILNDFDHHKEQVNNNTITKIQNIDTASIISKTISTNTQKYLEKKKLQERLLTLQYYFSLWRQESRKERNFKESKKNVKIMSGLINLLLLFEKNQRFKKMTFITSLKFNSFFKEMKKKEFNLEQITNEKNILAEKLNNIILENCEKFQKINQNILIKEKDIYELRKKLEYYDNKNNELNNEIENIKNENKKFIHQIKELKDYIQDQEKLIESDKVKNNKEKIEMEIIIDRRKKEYSRQLEEIHCLNDQLNELKNRNELLINENNEFNKKLITLEEEKLNIINEFNQNILLKSKENEELYMENIKFKEDNELLIKNINRLTEENNNYIKICEELKNEKSSLIGSVYDLINQIENEKIERIQELENSRILFQSINNNNISNNGNSNNNSNINDYNNMNNSNNYNRHKKIMNLYNTEDLVIEEDEDLTLEDLKYTMKKGRSVNISIDKEEDVRRVRTRISPELVVGETCIEIIGEKEYNNYYNEEIEKEFDKLREREERMMMMIEIINGIQICNNNNNNNQLVKLNSIEIIGKSELVKKTIREVRLEFYDEEYENIKLKNEQIMDLSERVRVLTDEMKKLKEKEKEEEKEREEKDYINNKGLIDFNLDDTERIIGSATEMFKLALRNIKMNNNNNNNMNNMNNNDNNDNMNNVNNGNNGSNGSNNNDLYGELENYKSKVSMFGLDQDEIKSDIEENSNSNSNNNNNNNNNGIEVINSNNNKESTELNDSQMLMIVPSEFSFGSNYCNRKSDLSLSSSSIAKKLNDDHLVNNYHQYNNTVENNNTSNNNEITNDFKGNMFKLGYDKIVSTISSALISNNTSNSNSNSNSTTTTTTTSGSLSGTVSRIGSPMIIKGNEMNYSQMTKNNPIILQFPMVRSSSQSPGGVLSRSNSLRYNSSSSSSSNNNNNNIGGYYYQYNMGEKVYKVNDNNNNISKEENSYQKRYSSLPRHNIRTIPPPFFPRN</sequence>
<dbReference type="VEuPathDB" id="CryptoDB:CPATCC_0026900"/>
<gene>
    <name evidence="3" type="ORF">CPATCC_000520</name>
</gene>
<feature type="compositionally biased region" description="Low complexity" evidence="2">
    <location>
        <begin position="918"/>
        <end position="946"/>
    </location>
</feature>
<dbReference type="OMA" id="DYDNIKS"/>
<accession>A0A7S7LIA2</accession>
<evidence type="ECO:0000256" key="1">
    <source>
        <dbReference type="SAM" id="Coils"/>
    </source>
</evidence>
<feature type="region of interest" description="Disordered" evidence="2">
    <location>
        <begin position="1095"/>
        <end position="1120"/>
    </location>
</feature>
<protein>
    <submittedName>
        <fullName evidence="3">Uncharacterized protein</fullName>
    </submittedName>
</protein>
<feature type="coiled-coil region" evidence="1">
    <location>
        <begin position="397"/>
        <end position="484"/>
    </location>
</feature>
<feature type="region of interest" description="Disordered" evidence="2">
    <location>
        <begin position="918"/>
        <end position="949"/>
    </location>
</feature>
<reference evidence="3 4" key="1">
    <citation type="submission" date="2019-09" db="EMBL/GenBank/DDBJ databases">
        <title>Consistent, comparative and evidence-based genome assembly and annotation for Cryptosporidium parvum, C. hominis and C. tyzzeri.</title>
        <authorList>
            <person name="Baptista R.P."/>
            <person name="Li Y."/>
            <person name="Sateriale A."/>
            <person name="Ansell B."/>
            <person name="Jex A."/>
            <person name="Sanders M."/>
            <person name="Brooks K."/>
            <person name="Tracey A."/>
            <person name="Berriman M."/>
            <person name="Striepen B."/>
            <person name="Cotton J.A."/>
            <person name="Kissinger J.C."/>
        </authorList>
    </citation>
    <scope>NUCLEOTIDE SEQUENCE [LARGE SCALE GENOMIC DNA]</scope>
    <source>
        <strain evidence="3 4">IOWA-ATCC</strain>
    </source>
</reference>
<feature type="compositionally biased region" description="Low complexity" evidence="2">
    <location>
        <begin position="1165"/>
        <end position="1187"/>
    </location>
</feature>
<dbReference type="AlphaFoldDB" id="A0A7S7LIA2"/>
<evidence type="ECO:0000313" key="4">
    <source>
        <dbReference type="Proteomes" id="UP000593906"/>
    </source>
</evidence>
<keyword evidence="1" id="KW-0175">Coiled coil</keyword>
<evidence type="ECO:0000313" key="3">
    <source>
        <dbReference type="EMBL" id="QOY42839.1"/>
    </source>
</evidence>
<evidence type="ECO:0000256" key="2">
    <source>
        <dbReference type="SAM" id="MobiDB-lite"/>
    </source>
</evidence>
<feature type="region of interest" description="Disordered" evidence="2">
    <location>
        <begin position="973"/>
        <end position="996"/>
    </location>
</feature>
<name>A0A7S7LIA2_CRYPV</name>
<feature type="coiled-coil region" evidence="1">
    <location>
        <begin position="514"/>
        <end position="618"/>
    </location>
</feature>